<accession>A0A840SM24</accession>
<evidence type="ECO:0000313" key="2">
    <source>
        <dbReference type="Proteomes" id="UP000549457"/>
    </source>
</evidence>
<comment type="caution">
    <text evidence="1">The sequence shown here is derived from an EMBL/GenBank/DDBJ whole genome shotgun (WGS) entry which is preliminary data.</text>
</comment>
<keyword evidence="2" id="KW-1185">Reference proteome</keyword>
<gene>
    <name evidence="1" type="ORF">HNP73_001591</name>
</gene>
<organism evidence="1 2">
    <name type="scientific">Amaricoccus macauensis</name>
    <dbReference type="NCBI Taxonomy" id="57001"/>
    <lineage>
        <taxon>Bacteria</taxon>
        <taxon>Pseudomonadati</taxon>
        <taxon>Pseudomonadota</taxon>
        <taxon>Alphaproteobacteria</taxon>
        <taxon>Rhodobacterales</taxon>
        <taxon>Paracoccaceae</taxon>
        <taxon>Amaricoccus</taxon>
    </lineage>
</organism>
<dbReference type="AlphaFoldDB" id="A0A840SM24"/>
<proteinExistence type="predicted"/>
<protein>
    <submittedName>
        <fullName evidence="1">Uncharacterized protein</fullName>
    </submittedName>
</protein>
<dbReference type="RefSeq" id="WP_184148130.1">
    <property type="nucleotide sequence ID" value="NZ_JACHFM010000002.1"/>
</dbReference>
<dbReference type="Proteomes" id="UP000549457">
    <property type="component" value="Unassembled WGS sequence"/>
</dbReference>
<evidence type="ECO:0000313" key="1">
    <source>
        <dbReference type="EMBL" id="MBB5221655.1"/>
    </source>
</evidence>
<dbReference type="EMBL" id="JACHFM010000002">
    <property type="protein sequence ID" value="MBB5221655.1"/>
    <property type="molecule type" value="Genomic_DNA"/>
</dbReference>
<name>A0A840SM24_9RHOB</name>
<reference evidence="1 2" key="1">
    <citation type="submission" date="2020-08" db="EMBL/GenBank/DDBJ databases">
        <title>Genomic Encyclopedia of Type Strains, Phase IV (KMG-IV): sequencing the most valuable type-strain genomes for metagenomic binning, comparative biology and taxonomic classification.</title>
        <authorList>
            <person name="Goeker M."/>
        </authorList>
    </citation>
    <scope>NUCLEOTIDE SEQUENCE [LARGE SCALE GENOMIC DNA]</scope>
    <source>
        <strain evidence="1 2">DSM 101730</strain>
    </source>
</reference>
<sequence length="140" mass="15428">MQLGPNQIRWLEALERGGYRQGSGNLCIIEDDGSRCYCCLGVGAQLFCPGQGEEAAQGVKRVLSYDDDAVAAPAGLMAALAFHDKFGRIDRDFAKAEERQAVDDVLVATSLSELNDQLWSFEDIAAFARRYPHLVFSEPR</sequence>